<dbReference type="Proteomes" id="UP000639772">
    <property type="component" value="Chromosome 1"/>
</dbReference>
<organism evidence="1 2">
    <name type="scientific">Vanilla planifolia</name>
    <name type="common">Vanilla</name>
    <dbReference type="NCBI Taxonomy" id="51239"/>
    <lineage>
        <taxon>Eukaryota</taxon>
        <taxon>Viridiplantae</taxon>
        <taxon>Streptophyta</taxon>
        <taxon>Embryophyta</taxon>
        <taxon>Tracheophyta</taxon>
        <taxon>Spermatophyta</taxon>
        <taxon>Magnoliopsida</taxon>
        <taxon>Liliopsida</taxon>
        <taxon>Asparagales</taxon>
        <taxon>Orchidaceae</taxon>
        <taxon>Vanilloideae</taxon>
        <taxon>Vanilleae</taxon>
        <taxon>Vanilla</taxon>
    </lineage>
</organism>
<proteinExistence type="predicted"/>
<evidence type="ECO:0000313" key="2">
    <source>
        <dbReference type="Proteomes" id="UP000639772"/>
    </source>
</evidence>
<sequence>MGYVLQSSSHGVERYNYCKPEGDPTERDHLSEWWANAVVHESVSHGGLVRARVRSDPPFTFYNPTDFRNLRFNKPKRTVCILTTERGSDPSVTGRLADNIGEVFEAGPSTSEVGRVPVSREAAFIAFTFSCKADMCSAASMKSSPSSADSPPGTSFLRTVNQLVRLLLLVRRDPWCNKKPRRGCGSLGSIRPPDPWERAPPAGDENHHTWRPLFERVGQCCVSIYNPAWSPSNSHDHPSHISHLFFPGVQPGLFPLLLRLQLKHTHAMEAKQGGHSCVSDVLFPLVSLPADSITCKKVDQIFMLEWGLKLFPYVPNPSQPGRFRVNRN</sequence>
<accession>A0A835S0E3</accession>
<comment type="caution">
    <text evidence="1">The sequence shown here is derived from an EMBL/GenBank/DDBJ whole genome shotgun (WGS) entry which is preliminary data.</text>
</comment>
<name>A0A835S0E3_VANPL</name>
<evidence type="ECO:0000313" key="1">
    <source>
        <dbReference type="EMBL" id="KAG0501651.1"/>
    </source>
</evidence>
<gene>
    <name evidence="1" type="ORF">HPP92_001723</name>
</gene>
<reference evidence="1 2" key="1">
    <citation type="journal article" date="2020" name="Nat. Food">
        <title>A phased Vanilla planifolia genome enables genetic improvement of flavour and production.</title>
        <authorList>
            <person name="Hasing T."/>
            <person name="Tang H."/>
            <person name="Brym M."/>
            <person name="Khazi F."/>
            <person name="Huang T."/>
            <person name="Chambers A.H."/>
        </authorList>
    </citation>
    <scope>NUCLEOTIDE SEQUENCE [LARGE SCALE GENOMIC DNA]</scope>
    <source>
        <tissue evidence="1">Leaf</tissue>
    </source>
</reference>
<dbReference type="EMBL" id="JADCNM010000001">
    <property type="protein sequence ID" value="KAG0501651.1"/>
    <property type="molecule type" value="Genomic_DNA"/>
</dbReference>
<protein>
    <submittedName>
        <fullName evidence="1">Uncharacterized protein</fullName>
    </submittedName>
</protein>
<dbReference type="AlphaFoldDB" id="A0A835S0E3"/>